<proteinExistence type="predicted"/>
<gene>
    <name evidence="1" type="ORF">BDM02DRAFT_3089827</name>
</gene>
<comment type="caution">
    <text evidence="1">The sequence shown here is derived from an EMBL/GenBank/DDBJ whole genome shotgun (WGS) entry which is preliminary data.</text>
</comment>
<evidence type="ECO:0000313" key="2">
    <source>
        <dbReference type="Proteomes" id="UP000886501"/>
    </source>
</evidence>
<reference evidence="1" key="1">
    <citation type="submission" date="2019-10" db="EMBL/GenBank/DDBJ databases">
        <authorList>
            <consortium name="DOE Joint Genome Institute"/>
            <person name="Kuo A."/>
            <person name="Miyauchi S."/>
            <person name="Kiss E."/>
            <person name="Drula E."/>
            <person name="Kohler A."/>
            <person name="Sanchez-Garcia M."/>
            <person name="Andreopoulos B."/>
            <person name="Barry K.W."/>
            <person name="Bonito G."/>
            <person name="Buee M."/>
            <person name="Carver A."/>
            <person name="Chen C."/>
            <person name="Cichocki N."/>
            <person name="Clum A."/>
            <person name="Culley D."/>
            <person name="Crous P.W."/>
            <person name="Fauchery L."/>
            <person name="Girlanda M."/>
            <person name="Hayes R."/>
            <person name="Keri Z."/>
            <person name="Labutti K."/>
            <person name="Lipzen A."/>
            <person name="Lombard V."/>
            <person name="Magnuson J."/>
            <person name="Maillard F."/>
            <person name="Morin E."/>
            <person name="Murat C."/>
            <person name="Nolan M."/>
            <person name="Ohm R."/>
            <person name="Pangilinan J."/>
            <person name="Pereira M."/>
            <person name="Perotto S."/>
            <person name="Peter M."/>
            <person name="Riley R."/>
            <person name="Sitrit Y."/>
            <person name="Stielow B."/>
            <person name="Szollosi G."/>
            <person name="Zifcakova L."/>
            <person name="Stursova M."/>
            <person name="Spatafora J.W."/>
            <person name="Tedersoo L."/>
            <person name="Vaario L.-M."/>
            <person name="Yamada A."/>
            <person name="Yan M."/>
            <person name="Wang P."/>
            <person name="Xu J."/>
            <person name="Bruns T."/>
            <person name="Baldrian P."/>
            <person name="Vilgalys R."/>
            <person name="Henrissat B."/>
            <person name="Grigoriev I.V."/>
            <person name="Hibbett D."/>
            <person name="Nagy L.G."/>
            <person name="Martin F.M."/>
        </authorList>
    </citation>
    <scope>NUCLEOTIDE SEQUENCE</scope>
    <source>
        <strain evidence="1">P2</strain>
    </source>
</reference>
<sequence length="416" mass="47548">MSVATSDDTAPEGYTTVHGYYRFTDIFYEWSRALPDCDLQEVRSLKAFIAYDAIVHPDHPLSTTKGGVELYLGTLPNGEKRLMFSSAQIEYIQYWLHAMKLTREPIALPSSEWLIQASDLQHVSSVVYKNGQEFKKAQKTIEKNNKKLKGTSTLLGTRRLNFDRARSFWQAQHGAWLAIDFEAWDRDHTVLLEFGYSSVQWRDGQKIEDKGHLIVEEHKKYFNTYVPNFREHYNFGTSVEVSRAEFKQRINGLITDLSKDKPLFLLFHDYHGDIDYLKSKAVQAPIDGFIIDLPETVPTKGLFVLDTRELFSALEGESFANQSKLERVCRLMGLKPEYLHNAGNDAHYTMLVAAEMISNEEIDTQRERRWPGRTDTTGVGGGPGVRVQFQQWEEESDISDTEGILGGWARTSNEAA</sequence>
<dbReference type="Proteomes" id="UP000886501">
    <property type="component" value="Unassembled WGS sequence"/>
</dbReference>
<accession>A0ACB6ZRU8</accession>
<protein>
    <submittedName>
        <fullName evidence="1">Uncharacterized protein</fullName>
    </submittedName>
</protein>
<evidence type="ECO:0000313" key="1">
    <source>
        <dbReference type="EMBL" id="KAF9652173.1"/>
    </source>
</evidence>
<name>A0ACB6ZRU8_THEGA</name>
<dbReference type="EMBL" id="MU117970">
    <property type="protein sequence ID" value="KAF9652173.1"/>
    <property type="molecule type" value="Genomic_DNA"/>
</dbReference>
<organism evidence="1 2">
    <name type="scientific">Thelephora ganbajun</name>
    <name type="common">Ganba fungus</name>
    <dbReference type="NCBI Taxonomy" id="370292"/>
    <lineage>
        <taxon>Eukaryota</taxon>
        <taxon>Fungi</taxon>
        <taxon>Dikarya</taxon>
        <taxon>Basidiomycota</taxon>
        <taxon>Agaricomycotina</taxon>
        <taxon>Agaricomycetes</taxon>
        <taxon>Thelephorales</taxon>
        <taxon>Thelephoraceae</taxon>
        <taxon>Thelephora</taxon>
    </lineage>
</organism>
<keyword evidence="2" id="KW-1185">Reference proteome</keyword>
<reference evidence="1" key="2">
    <citation type="journal article" date="2020" name="Nat. Commun.">
        <title>Large-scale genome sequencing of mycorrhizal fungi provides insights into the early evolution of symbiotic traits.</title>
        <authorList>
            <person name="Miyauchi S."/>
            <person name="Kiss E."/>
            <person name="Kuo A."/>
            <person name="Drula E."/>
            <person name="Kohler A."/>
            <person name="Sanchez-Garcia M."/>
            <person name="Morin E."/>
            <person name="Andreopoulos B."/>
            <person name="Barry K.W."/>
            <person name="Bonito G."/>
            <person name="Buee M."/>
            <person name="Carver A."/>
            <person name="Chen C."/>
            <person name="Cichocki N."/>
            <person name="Clum A."/>
            <person name="Culley D."/>
            <person name="Crous P.W."/>
            <person name="Fauchery L."/>
            <person name="Girlanda M."/>
            <person name="Hayes R.D."/>
            <person name="Keri Z."/>
            <person name="LaButti K."/>
            <person name="Lipzen A."/>
            <person name="Lombard V."/>
            <person name="Magnuson J."/>
            <person name="Maillard F."/>
            <person name="Murat C."/>
            <person name="Nolan M."/>
            <person name="Ohm R.A."/>
            <person name="Pangilinan J."/>
            <person name="Pereira M.F."/>
            <person name="Perotto S."/>
            <person name="Peter M."/>
            <person name="Pfister S."/>
            <person name="Riley R."/>
            <person name="Sitrit Y."/>
            <person name="Stielow J.B."/>
            <person name="Szollosi G."/>
            <person name="Zifcakova L."/>
            <person name="Stursova M."/>
            <person name="Spatafora J.W."/>
            <person name="Tedersoo L."/>
            <person name="Vaario L.M."/>
            <person name="Yamada A."/>
            <person name="Yan M."/>
            <person name="Wang P."/>
            <person name="Xu J."/>
            <person name="Bruns T."/>
            <person name="Baldrian P."/>
            <person name="Vilgalys R."/>
            <person name="Dunand C."/>
            <person name="Henrissat B."/>
            <person name="Grigoriev I.V."/>
            <person name="Hibbett D."/>
            <person name="Nagy L.G."/>
            <person name="Martin F.M."/>
        </authorList>
    </citation>
    <scope>NUCLEOTIDE SEQUENCE</scope>
    <source>
        <strain evidence="1">P2</strain>
    </source>
</reference>